<dbReference type="Proteomes" id="UP001642484">
    <property type="component" value="Unassembled WGS sequence"/>
</dbReference>
<proteinExistence type="predicted"/>
<evidence type="ECO:0000313" key="1">
    <source>
        <dbReference type="EMBL" id="CAK9033504.1"/>
    </source>
</evidence>
<accession>A0ABP0L5M0</accession>
<keyword evidence="2" id="KW-1185">Reference proteome</keyword>
<evidence type="ECO:0000313" key="2">
    <source>
        <dbReference type="Proteomes" id="UP001642484"/>
    </source>
</evidence>
<dbReference type="EMBL" id="CAXAMN010011035">
    <property type="protein sequence ID" value="CAK9033504.1"/>
    <property type="molecule type" value="Genomic_DNA"/>
</dbReference>
<reference evidence="1 2" key="1">
    <citation type="submission" date="2024-02" db="EMBL/GenBank/DDBJ databases">
        <authorList>
            <person name="Chen Y."/>
            <person name="Shah S."/>
            <person name="Dougan E. K."/>
            <person name="Thang M."/>
            <person name="Chan C."/>
        </authorList>
    </citation>
    <scope>NUCLEOTIDE SEQUENCE [LARGE SCALE GENOMIC DNA]</scope>
</reference>
<organism evidence="1 2">
    <name type="scientific">Durusdinium trenchii</name>
    <dbReference type="NCBI Taxonomy" id="1381693"/>
    <lineage>
        <taxon>Eukaryota</taxon>
        <taxon>Sar</taxon>
        <taxon>Alveolata</taxon>
        <taxon>Dinophyceae</taxon>
        <taxon>Suessiales</taxon>
        <taxon>Symbiodiniaceae</taxon>
        <taxon>Durusdinium</taxon>
    </lineage>
</organism>
<sequence>MCSLEPSFDSGESRASVQFAEAIDSNPHECRSAGAQQLLLGTEGTERSSQVTSHFERLPPFLPPGHSLELLFDGEDLQPGLLSAEASARARAGTCGGRSHRSHPCQDPAWMAKALLMSPSSTHTTCPKRSYVDGWNELK</sequence>
<comment type="caution">
    <text evidence="1">The sequence shown here is derived from an EMBL/GenBank/DDBJ whole genome shotgun (WGS) entry which is preliminary data.</text>
</comment>
<name>A0ABP0L5M0_9DINO</name>
<gene>
    <name evidence="1" type="ORF">CCMP2556_LOCUS19099</name>
</gene>
<protein>
    <submittedName>
        <fullName evidence="1">Uncharacterized protein</fullName>
    </submittedName>
</protein>